<sequence length="42" mass="4376">LPGQRRTQPGGGPTGLGPQLRGAPVMGEGPGERARVADLRRR</sequence>
<comment type="caution">
    <text evidence="2">The sequence shown here is derived from an EMBL/GenBank/DDBJ whole genome shotgun (WGS) entry which is preliminary data.</text>
</comment>
<feature type="region of interest" description="Disordered" evidence="1">
    <location>
        <begin position="1"/>
        <end position="42"/>
    </location>
</feature>
<dbReference type="Proteomes" id="UP000471293">
    <property type="component" value="Unassembled WGS sequence"/>
</dbReference>
<name>A0A6N9TXZ2_STRHA</name>
<dbReference type="AlphaFoldDB" id="A0A6N9TXZ2"/>
<evidence type="ECO:0000256" key="1">
    <source>
        <dbReference type="SAM" id="MobiDB-lite"/>
    </source>
</evidence>
<accession>A0A6N9TXZ2</accession>
<feature type="non-terminal residue" evidence="2">
    <location>
        <position position="1"/>
    </location>
</feature>
<evidence type="ECO:0000313" key="3">
    <source>
        <dbReference type="Proteomes" id="UP000471293"/>
    </source>
</evidence>
<dbReference type="EMBL" id="JAAGLQ010000251">
    <property type="protein sequence ID" value="NEA16390.1"/>
    <property type="molecule type" value="Genomic_DNA"/>
</dbReference>
<organism evidence="2 3">
    <name type="scientific">Streptomyces halstedii</name>
    <dbReference type="NCBI Taxonomy" id="1944"/>
    <lineage>
        <taxon>Bacteria</taxon>
        <taxon>Bacillati</taxon>
        <taxon>Actinomycetota</taxon>
        <taxon>Actinomycetes</taxon>
        <taxon>Kitasatosporales</taxon>
        <taxon>Streptomycetaceae</taxon>
        <taxon>Streptomyces</taxon>
    </lineage>
</organism>
<evidence type="ECO:0000313" key="2">
    <source>
        <dbReference type="EMBL" id="NEA16390.1"/>
    </source>
</evidence>
<proteinExistence type="predicted"/>
<gene>
    <name evidence="2" type="ORF">G3I29_12785</name>
</gene>
<reference evidence="2 3" key="1">
    <citation type="submission" date="2020-01" db="EMBL/GenBank/DDBJ databases">
        <title>Insect and environment-associated Actinomycetes.</title>
        <authorList>
            <person name="Currrie C."/>
            <person name="Chevrette M."/>
            <person name="Carlson C."/>
            <person name="Stubbendieck R."/>
            <person name="Wendt-Pienkowski E."/>
        </authorList>
    </citation>
    <scope>NUCLEOTIDE SEQUENCE [LARGE SCALE GENOMIC DNA]</scope>
    <source>
        <strain evidence="2 3">SID11342</strain>
    </source>
</reference>
<protein>
    <submittedName>
        <fullName evidence="2">DeoR family transcriptional regulator</fullName>
    </submittedName>
</protein>
<feature type="compositionally biased region" description="Basic and acidic residues" evidence="1">
    <location>
        <begin position="30"/>
        <end position="42"/>
    </location>
</feature>